<dbReference type="InterPro" id="IPR012910">
    <property type="entry name" value="Plug_dom"/>
</dbReference>
<feature type="domain" description="TonB-dependent receptor plug" evidence="1">
    <location>
        <begin position="57"/>
        <end position="133"/>
    </location>
</feature>
<sequence length="133" mass="15153">MSRAVRFIAVACALSVMLQVQVSPAEESDDVDITVLGHRWEDLFENPNLESPGLGLSESVIDGPTMERQNAHTVSEAQRYVPGAWTERRGRKVKEFVAIRGQKYPYPEYSIDGAWQREFHETTYFFDSANVDR</sequence>
<feature type="non-terminal residue" evidence="2">
    <location>
        <position position="133"/>
    </location>
</feature>
<accession>X0VGX7</accession>
<organism evidence="2">
    <name type="scientific">marine sediment metagenome</name>
    <dbReference type="NCBI Taxonomy" id="412755"/>
    <lineage>
        <taxon>unclassified sequences</taxon>
        <taxon>metagenomes</taxon>
        <taxon>ecological metagenomes</taxon>
    </lineage>
</organism>
<dbReference type="EMBL" id="BARS01028893">
    <property type="protein sequence ID" value="GAF99805.1"/>
    <property type="molecule type" value="Genomic_DNA"/>
</dbReference>
<gene>
    <name evidence="2" type="ORF">S01H1_45242</name>
</gene>
<dbReference type="Pfam" id="PF07715">
    <property type="entry name" value="Plug"/>
    <property type="match status" value="1"/>
</dbReference>
<proteinExistence type="predicted"/>
<evidence type="ECO:0000313" key="2">
    <source>
        <dbReference type="EMBL" id="GAF99805.1"/>
    </source>
</evidence>
<dbReference type="InterPro" id="IPR037066">
    <property type="entry name" value="Plug_dom_sf"/>
</dbReference>
<dbReference type="SUPFAM" id="SSF56935">
    <property type="entry name" value="Porins"/>
    <property type="match status" value="1"/>
</dbReference>
<dbReference type="AlphaFoldDB" id="X0VGX7"/>
<comment type="caution">
    <text evidence="2">The sequence shown here is derived from an EMBL/GenBank/DDBJ whole genome shotgun (WGS) entry which is preliminary data.</text>
</comment>
<name>X0VGX7_9ZZZZ</name>
<evidence type="ECO:0000259" key="1">
    <source>
        <dbReference type="Pfam" id="PF07715"/>
    </source>
</evidence>
<dbReference type="Gene3D" id="2.170.130.10">
    <property type="entry name" value="TonB-dependent receptor, plug domain"/>
    <property type="match status" value="1"/>
</dbReference>
<reference evidence="2" key="1">
    <citation type="journal article" date="2014" name="Front. Microbiol.">
        <title>High frequency of phylogenetically diverse reductive dehalogenase-homologous genes in deep subseafloor sedimentary metagenomes.</title>
        <authorList>
            <person name="Kawai M."/>
            <person name="Futagami T."/>
            <person name="Toyoda A."/>
            <person name="Takaki Y."/>
            <person name="Nishi S."/>
            <person name="Hori S."/>
            <person name="Arai W."/>
            <person name="Tsubouchi T."/>
            <person name="Morono Y."/>
            <person name="Uchiyama I."/>
            <person name="Ito T."/>
            <person name="Fujiyama A."/>
            <person name="Inagaki F."/>
            <person name="Takami H."/>
        </authorList>
    </citation>
    <scope>NUCLEOTIDE SEQUENCE</scope>
    <source>
        <strain evidence="2">Expedition CK06-06</strain>
    </source>
</reference>
<protein>
    <recommendedName>
        <fullName evidence="1">TonB-dependent receptor plug domain-containing protein</fullName>
    </recommendedName>
</protein>